<evidence type="ECO:0000313" key="1">
    <source>
        <dbReference type="EMBL" id="CRK88899.1"/>
    </source>
</evidence>
<sequence>MKLWERVVLVVELQLSPIKVEVFKQNDVSCVFNYNDYLQRAKAKDRSCVNIFLYWTDIHKRNSKCLFYIVRPSQEIDSSFLIKKKQSSDYSAEIGKKKIHREKRGKILKNNLSRKQKEICQINKSYEQALLLAVTQHHTQCRMCRDEMKMKF</sequence>
<evidence type="ECO:0000313" key="2">
    <source>
        <dbReference type="Proteomes" id="UP000183832"/>
    </source>
</evidence>
<keyword evidence="2" id="KW-1185">Reference proteome</keyword>
<dbReference type="Proteomes" id="UP000183832">
    <property type="component" value="Unassembled WGS sequence"/>
</dbReference>
<name>A0A1J1HLU5_9DIPT</name>
<dbReference type="EMBL" id="CVRI01000010">
    <property type="protein sequence ID" value="CRK88899.1"/>
    <property type="molecule type" value="Genomic_DNA"/>
</dbReference>
<gene>
    <name evidence="1" type="ORF">CLUMA_CG002709</name>
</gene>
<proteinExistence type="predicted"/>
<dbReference type="AlphaFoldDB" id="A0A1J1HLU5"/>
<reference evidence="1 2" key="1">
    <citation type="submission" date="2015-04" db="EMBL/GenBank/DDBJ databases">
        <authorList>
            <person name="Syromyatnikov M.Y."/>
            <person name="Popov V.N."/>
        </authorList>
    </citation>
    <scope>NUCLEOTIDE SEQUENCE [LARGE SCALE GENOMIC DNA]</scope>
</reference>
<protein>
    <submittedName>
        <fullName evidence="1">CLUMA_CG002709, isoform A</fullName>
    </submittedName>
</protein>
<organism evidence="1 2">
    <name type="scientific">Clunio marinus</name>
    <dbReference type="NCBI Taxonomy" id="568069"/>
    <lineage>
        <taxon>Eukaryota</taxon>
        <taxon>Metazoa</taxon>
        <taxon>Ecdysozoa</taxon>
        <taxon>Arthropoda</taxon>
        <taxon>Hexapoda</taxon>
        <taxon>Insecta</taxon>
        <taxon>Pterygota</taxon>
        <taxon>Neoptera</taxon>
        <taxon>Endopterygota</taxon>
        <taxon>Diptera</taxon>
        <taxon>Nematocera</taxon>
        <taxon>Chironomoidea</taxon>
        <taxon>Chironomidae</taxon>
        <taxon>Clunio</taxon>
    </lineage>
</organism>
<accession>A0A1J1HLU5</accession>